<dbReference type="EMBL" id="CP000828">
    <property type="protein sequence ID" value="ABW30674.1"/>
    <property type="molecule type" value="Genomic_DNA"/>
</dbReference>
<proteinExistence type="predicted"/>
<organism evidence="2 3">
    <name type="scientific">Acaryochloris marina (strain MBIC 11017)</name>
    <dbReference type="NCBI Taxonomy" id="329726"/>
    <lineage>
        <taxon>Bacteria</taxon>
        <taxon>Bacillati</taxon>
        <taxon>Cyanobacteriota</taxon>
        <taxon>Cyanophyceae</taxon>
        <taxon>Acaryochloridales</taxon>
        <taxon>Acaryochloridaceae</taxon>
        <taxon>Acaryochloris</taxon>
    </lineage>
</organism>
<keyword evidence="3" id="KW-1185">Reference proteome</keyword>
<name>B0BZC9_ACAM1</name>
<dbReference type="CAZy" id="GT4">
    <property type="family name" value="Glycosyltransferase Family 4"/>
</dbReference>
<evidence type="ECO:0000259" key="1">
    <source>
        <dbReference type="Pfam" id="PF00534"/>
    </source>
</evidence>
<dbReference type="InterPro" id="IPR001296">
    <property type="entry name" value="Glyco_trans_1"/>
</dbReference>
<dbReference type="CDD" id="cd03801">
    <property type="entry name" value="GT4_PimA-like"/>
    <property type="match status" value="1"/>
</dbReference>
<dbReference type="KEGG" id="amr:AM1_5729"/>
<sequence>MLNPSLTIFYQIDPLDVSIGGIQTTILNFIKYAPQDFDIRLVGITSRKECSIGSWQTILVFNKQIQYLPILYIEDDNIRGLIPTTLKFLLALFGKDLNSDFLHFHRIEPSLASFSWHGEKTLFIHADIKKQVNSQGDNKTFLWRYLPSAYFLLENMLIKQFSYVLSCNSESLKYLQKTYFSTKGCYQLIRNTVDDEIFFPLSTQLKDQKRLQLITEMELSLKTHFIAYVGRLHPQKDPLLLVRSIAELDDANIHLLMIGVGELKEDIQLEIKNLGLNRQVTLLGSMNSREIADILRVSDLLALTSVYEGLPMVVLEALTCGIPIVSTDSGETSKLLTKKTGVIIPTRTPKSTADSLRTVLENPQSYPSQACAQLSSPYWARLVVSEVYNDMRERWKDRQQLSEKTFSTA</sequence>
<dbReference type="RefSeq" id="WP_012165889.1">
    <property type="nucleotide sequence ID" value="NC_009925.1"/>
</dbReference>
<evidence type="ECO:0000313" key="2">
    <source>
        <dbReference type="EMBL" id="ABW30674.1"/>
    </source>
</evidence>
<accession>B0BZC9</accession>
<dbReference type="GO" id="GO:0016757">
    <property type="term" value="F:glycosyltransferase activity"/>
    <property type="evidence" value="ECO:0007669"/>
    <property type="project" value="InterPro"/>
</dbReference>
<dbReference type="Gene3D" id="3.40.50.2000">
    <property type="entry name" value="Glycogen Phosphorylase B"/>
    <property type="match status" value="2"/>
</dbReference>
<protein>
    <submittedName>
        <fullName evidence="2">Glycosyl transferase, group 1 family protein</fullName>
    </submittedName>
</protein>
<evidence type="ECO:0000313" key="3">
    <source>
        <dbReference type="Proteomes" id="UP000000268"/>
    </source>
</evidence>
<dbReference type="Proteomes" id="UP000000268">
    <property type="component" value="Chromosome"/>
</dbReference>
<dbReference type="HOGENOM" id="CLU_671976_0_0_3"/>
<dbReference type="eggNOG" id="COG0438">
    <property type="taxonomic scope" value="Bacteria"/>
</dbReference>
<dbReference type="InterPro" id="IPR050194">
    <property type="entry name" value="Glycosyltransferase_grp1"/>
</dbReference>
<dbReference type="STRING" id="329726.AM1_5729"/>
<dbReference type="SUPFAM" id="SSF53756">
    <property type="entry name" value="UDP-Glycosyltransferase/glycogen phosphorylase"/>
    <property type="match status" value="1"/>
</dbReference>
<dbReference type="AlphaFoldDB" id="B0BZC9"/>
<dbReference type="PANTHER" id="PTHR45947:SF3">
    <property type="entry name" value="SULFOQUINOVOSYL TRANSFERASE SQD2"/>
    <property type="match status" value="1"/>
</dbReference>
<dbReference type="PANTHER" id="PTHR45947">
    <property type="entry name" value="SULFOQUINOVOSYL TRANSFERASE SQD2"/>
    <property type="match status" value="1"/>
</dbReference>
<reference evidence="2 3" key="1">
    <citation type="journal article" date="2008" name="Proc. Natl. Acad. Sci. U.S.A.">
        <title>Niche adaptation and genome expansion in the chlorophyll d-producing cyanobacterium Acaryochloris marina.</title>
        <authorList>
            <person name="Swingley W.D."/>
            <person name="Chen M."/>
            <person name="Cheung P.C."/>
            <person name="Conrad A.L."/>
            <person name="Dejesa L.C."/>
            <person name="Hao J."/>
            <person name="Honchak B.M."/>
            <person name="Karbach L.E."/>
            <person name="Kurdoglu A."/>
            <person name="Lahiri S."/>
            <person name="Mastrian S.D."/>
            <person name="Miyashita H."/>
            <person name="Page L."/>
            <person name="Ramakrishna P."/>
            <person name="Satoh S."/>
            <person name="Sattley W.M."/>
            <person name="Shimada Y."/>
            <person name="Taylor H.L."/>
            <person name="Tomo T."/>
            <person name="Tsuchiya T."/>
            <person name="Wang Z.T."/>
            <person name="Raymond J."/>
            <person name="Mimuro M."/>
            <person name="Blankenship R.E."/>
            <person name="Touchman J.W."/>
        </authorList>
    </citation>
    <scope>NUCLEOTIDE SEQUENCE [LARGE SCALE GENOMIC DNA]</scope>
    <source>
        <strain evidence="3">MBIC 11017</strain>
    </source>
</reference>
<dbReference type="OrthoDB" id="9806653at2"/>
<keyword evidence="2" id="KW-0808">Transferase</keyword>
<dbReference type="Pfam" id="PF00534">
    <property type="entry name" value="Glycos_transf_1"/>
    <property type="match status" value="1"/>
</dbReference>
<feature type="domain" description="Glycosyl transferase family 1" evidence="1">
    <location>
        <begin position="221"/>
        <end position="365"/>
    </location>
</feature>
<gene>
    <name evidence="2" type="ordered locus">AM1_5729</name>
</gene>